<gene>
    <name evidence="7" type="ORF">OAUR00152_LOCUS22035</name>
</gene>
<comment type="similarity">
    <text evidence="4">Belongs to the HSF family.</text>
</comment>
<dbReference type="GO" id="GO:0005634">
    <property type="term" value="C:nucleus"/>
    <property type="evidence" value="ECO:0007669"/>
    <property type="project" value="UniProtKB-SubCell"/>
</dbReference>
<name>A0A7S4J5H0_9STRA</name>
<dbReference type="PRINTS" id="PR00056">
    <property type="entry name" value="HSFDOMAIN"/>
</dbReference>
<accession>A0A7S4J5H0</accession>
<proteinExistence type="inferred from homology"/>
<dbReference type="InterPro" id="IPR036388">
    <property type="entry name" value="WH-like_DNA-bd_sf"/>
</dbReference>
<dbReference type="FunFam" id="1.10.10.10:FF:000479">
    <property type="entry name" value="Predicted protein"/>
    <property type="match status" value="1"/>
</dbReference>
<protein>
    <recommendedName>
        <fullName evidence="6">HSF-type DNA-binding domain-containing protein</fullName>
    </recommendedName>
</protein>
<organism evidence="7">
    <name type="scientific">Odontella aurita</name>
    <dbReference type="NCBI Taxonomy" id="265563"/>
    <lineage>
        <taxon>Eukaryota</taxon>
        <taxon>Sar</taxon>
        <taxon>Stramenopiles</taxon>
        <taxon>Ochrophyta</taxon>
        <taxon>Bacillariophyta</taxon>
        <taxon>Mediophyceae</taxon>
        <taxon>Biddulphiophycidae</taxon>
        <taxon>Eupodiscales</taxon>
        <taxon>Odontellaceae</taxon>
        <taxon>Odontella</taxon>
    </lineage>
</organism>
<dbReference type="InterPro" id="IPR036390">
    <property type="entry name" value="WH_DNA-bd_sf"/>
</dbReference>
<dbReference type="GO" id="GO:0003700">
    <property type="term" value="F:DNA-binding transcription factor activity"/>
    <property type="evidence" value="ECO:0007669"/>
    <property type="project" value="InterPro"/>
</dbReference>
<feature type="region of interest" description="Disordered" evidence="5">
    <location>
        <begin position="189"/>
        <end position="212"/>
    </location>
</feature>
<dbReference type="SMART" id="SM00415">
    <property type="entry name" value="HSF"/>
    <property type="match status" value="1"/>
</dbReference>
<evidence type="ECO:0000256" key="2">
    <source>
        <dbReference type="ARBA" id="ARBA00023125"/>
    </source>
</evidence>
<keyword evidence="3" id="KW-0539">Nucleus</keyword>
<evidence type="ECO:0000259" key="6">
    <source>
        <dbReference type="SMART" id="SM00415"/>
    </source>
</evidence>
<dbReference type="EMBL" id="HBKQ01032284">
    <property type="protein sequence ID" value="CAE2252433.1"/>
    <property type="molecule type" value="Transcribed_RNA"/>
</dbReference>
<dbReference type="PANTHER" id="PTHR10015">
    <property type="entry name" value="HEAT SHOCK TRANSCRIPTION FACTOR"/>
    <property type="match status" value="1"/>
</dbReference>
<dbReference type="Gene3D" id="1.10.10.10">
    <property type="entry name" value="Winged helix-like DNA-binding domain superfamily/Winged helix DNA-binding domain"/>
    <property type="match status" value="1"/>
</dbReference>
<sequence>MDAALRTSGSYTDYSSVPEDFTLDEMRRFYPGARLPSGNGSNDAVRRRGPSQSFIFPTKLYDILSRPEFANVISWAPHGRCWLVQDRQAFIEHVMPRYFAQTKYQSFIRQVNGWGFKRITKGTYQGSYYNEFFLRTKKNLLRFMTRQPAVREGNMPEPNLSVYFLLPPNLPPKAEKQETAARPSVQHATVYSHSQDNCPMIHTSRPPYEGNNNSQRVLATKSYANVATSAQAPWSSGSVDQERKDTFNHEEQQQILWKINRYPKQRNQSFASLHPIHTDYFQNSFPPHGQFQCKHNDSRISSLHCPSPNAAQACHAAQMGPRGNDLHNYQEGTEEYGITDKRISLHHSAQDRGPQFQDNVFEDARQAHEHVSWLTPSMPARALDKSNQLGGEQDMKKRHLWQPAHESAYASDWNNRIGNKQQENVQLSFPPAISSPVESDNYSPVNVVDEAQESEHTHNIQSDFEYLSTFLCDE</sequence>
<dbReference type="GO" id="GO:0043565">
    <property type="term" value="F:sequence-specific DNA binding"/>
    <property type="evidence" value="ECO:0007669"/>
    <property type="project" value="InterPro"/>
</dbReference>
<evidence type="ECO:0000256" key="1">
    <source>
        <dbReference type="ARBA" id="ARBA00004123"/>
    </source>
</evidence>
<dbReference type="SUPFAM" id="SSF46785">
    <property type="entry name" value="Winged helix' DNA-binding domain"/>
    <property type="match status" value="1"/>
</dbReference>
<evidence type="ECO:0000313" key="7">
    <source>
        <dbReference type="EMBL" id="CAE2252433.1"/>
    </source>
</evidence>
<evidence type="ECO:0000256" key="5">
    <source>
        <dbReference type="SAM" id="MobiDB-lite"/>
    </source>
</evidence>
<dbReference type="PANTHER" id="PTHR10015:SF206">
    <property type="entry name" value="HSF-TYPE DNA-BINDING DOMAIN-CONTAINING PROTEIN"/>
    <property type="match status" value="1"/>
</dbReference>
<reference evidence="7" key="1">
    <citation type="submission" date="2021-01" db="EMBL/GenBank/DDBJ databases">
        <authorList>
            <person name="Corre E."/>
            <person name="Pelletier E."/>
            <person name="Niang G."/>
            <person name="Scheremetjew M."/>
            <person name="Finn R."/>
            <person name="Kale V."/>
            <person name="Holt S."/>
            <person name="Cochrane G."/>
            <person name="Meng A."/>
            <person name="Brown T."/>
            <person name="Cohen L."/>
        </authorList>
    </citation>
    <scope>NUCLEOTIDE SEQUENCE</scope>
    <source>
        <strain evidence="7">Isolate 1302-5</strain>
    </source>
</reference>
<evidence type="ECO:0000256" key="4">
    <source>
        <dbReference type="RuleBase" id="RU004020"/>
    </source>
</evidence>
<comment type="subcellular location">
    <subcellularLocation>
        <location evidence="1">Nucleus</location>
    </subcellularLocation>
</comment>
<dbReference type="Pfam" id="PF00447">
    <property type="entry name" value="HSF_DNA-bind"/>
    <property type="match status" value="1"/>
</dbReference>
<evidence type="ECO:0000256" key="3">
    <source>
        <dbReference type="ARBA" id="ARBA00023242"/>
    </source>
</evidence>
<dbReference type="InterPro" id="IPR000232">
    <property type="entry name" value="HSF_DNA-bd"/>
</dbReference>
<dbReference type="AlphaFoldDB" id="A0A7S4J5H0"/>
<feature type="domain" description="HSF-type DNA-binding" evidence="6">
    <location>
        <begin position="52"/>
        <end position="147"/>
    </location>
</feature>
<keyword evidence="2" id="KW-0238">DNA-binding</keyword>